<dbReference type="SUPFAM" id="SSF53187">
    <property type="entry name" value="Zn-dependent exopeptidases"/>
    <property type="match status" value="1"/>
</dbReference>
<dbReference type="Gene3D" id="1.10.150.900">
    <property type="match status" value="1"/>
</dbReference>
<dbReference type="PANTHER" id="PTHR43808">
    <property type="entry name" value="ACETYLORNITHINE DEACETYLASE"/>
    <property type="match status" value="1"/>
</dbReference>
<dbReference type="Pfam" id="PF01546">
    <property type="entry name" value="Peptidase_M20"/>
    <property type="match status" value="1"/>
</dbReference>
<keyword evidence="7" id="KW-1185">Reference proteome</keyword>
<keyword evidence="3" id="KW-0378">Hydrolase</keyword>
<dbReference type="RefSeq" id="WP_268186069.1">
    <property type="nucleotide sequence ID" value="NZ_CP113361.1"/>
</dbReference>
<dbReference type="InterPro" id="IPR002933">
    <property type="entry name" value="Peptidase_M20"/>
</dbReference>
<keyword evidence="2" id="KW-0479">Metal-binding</keyword>
<gene>
    <name evidence="6" type="ORF">OU421_10640</name>
</gene>
<dbReference type="PROSITE" id="PS00758">
    <property type="entry name" value="ARGE_DAPE_CPG2_1"/>
    <property type="match status" value="1"/>
</dbReference>
<dbReference type="KEGG" id="mou:OU421_10640"/>
<dbReference type="SUPFAM" id="SSF55031">
    <property type="entry name" value="Bacterial exopeptidase dimerisation domain"/>
    <property type="match status" value="1"/>
</dbReference>
<sequence length="394" mass="42434">MDVARVCADLVRINTENPPGRTDEAVEYVAGILESLGYRPRISKNPGGHWNVCAGPRNCDLLFCGHLDVVPAGEEGWTHDPFSGTIDEEFVWGRGSTDMKGGCAAILAALEKVPEACDDQDRNDELPIGVAFVCDEETGRVDGVQHLLRMQEIHPCDCLVAEPTPYLNPAVGQKGLCRFRASFRGQPGHGSLYPFAGENAIVKASGFIDRMMTLTDKEYTTEEGVSALVGNSEEAISKIFPNADVARLLTRITCNPGVITGGEGVNIVAEECTVGLDMRLPWGCNPDAVLAVAEGDRSSPVIATESCAPPTCTSPDSVLVRRLSAAIEGVYGQPARPILQWAASDARFLREAGFRAAEYGPGEIHLLHAQDERVRIGQLEEAVQVYARLIGAYL</sequence>
<dbReference type="InterPro" id="IPR050072">
    <property type="entry name" value="Peptidase_M20A"/>
</dbReference>
<organism evidence="6 7">
    <name type="scientific">Methanogenium organophilum</name>
    <dbReference type="NCBI Taxonomy" id="2199"/>
    <lineage>
        <taxon>Archaea</taxon>
        <taxon>Methanobacteriati</taxon>
        <taxon>Methanobacteriota</taxon>
        <taxon>Stenosarchaea group</taxon>
        <taxon>Methanomicrobia</taxon>
        <taxon>Methanomicrobiales</taxon>
        <taxon>Methanomicrobiaceae</taxon>
        <taxon>Methanogenium</taxon>
    </lineage>
</organism>
<dbReference type="Proteomes" id="UP001163096">
    <property type="component" value="Chromosome"/>
</dbReference>
<dbReference type="GO" id="GO:0016787">
    <property type="term" value="F:hydrolase activity"/>
    <property type="evidence" value="ECO:0007669"/>
    <property type="project" value="UniProtKB-KW"/>
</dbReference>
<dbReference type="Pfam" id="PF07687">
    <property type="entry name" value="M20_dimer"/>
    <property type="match status" value="1"/>
</dbReference>
<proteinExistence type="predicted"/>
<dbReference type="InterPro" id="IPR001261">
    <property type="entry name" value="ArgE/DapE_CS"/>
</dbReference>
<dbReference type="PANTHER" id="PTHR43808:SF32">
    <property type="entry name" value="ARGE_DAPE-RELATED DEACYLASE"/>
    <property type="match status" value="1"/>
</dbReference>
<keyword evidence="4" id="KW-0862">Zinc</keyword>
<protein>
    <submittedName>
        <fullName evidence="6">M20/M25/M40 family metallo-hydrolase</fullName>
    </submittedName>
</protein>
<dbReference type="Gene3D" id="3.40.630.10">
    <property type="entry name" value="Zn peptidases"/>
    <property type="match status" value="1"/>
</dbReference>
<evidence type="ECO:0000313" key="7">
    <source>
        <dbReference type="Proteomes" id="UP001163096"/>
    </source>
</evidence>
<evidence type="ECO:0000313" key="6">
    <source>
        <dbReference type="EMBL" id="WAI00864.1"/>
    </source>
</evidence>
<evidence type="ECO:0000259" key="5">
    <source>
        <dbReference type="Pfam" id="PF07687"/>
    </source>
</evidence>
<comment type="cofactor">
    <cofactor evidence="1">
        <name>Zn(2+)</name>
        <dbReference type="ChEBI" id="CHEBI:29105"/>
    </cofactor>
</comment>
<dbReference type="GeneID" id="76835564"/>
<dbReference type="AlphaFoldDB" id="A0A9X9T7A9"/>
<dbReference type="EMBL" id="CP113361">
    <property type="protein sequence ID" value="WAI00864.1"/>
    <property type="molecule type" value="Genomic_DNA"/>
</dbReference>
<feature type="domain" description="Peptidase M20 dimerisation" evidence="5">
    <location>
        <begin position="171"/>
        <end position="291"/>
    </location>
</feature>
<evidence type="ECO:0000256" key="4">
    <source>
        <dbReference type="ARBA" id="ARBA00022833"/>
    </source>
</evidence>
<dbReference type="InterPro" id="IPR036264">
    <property type="entry name" value="Bact_exopeptidase_dim_dom"/>
</dbReference>
<name>A0A9X9T7A9_METOG</name>
<accession>A0A9X9T7A9</accession>
<dbReference type="GO" id="GO:0046872">
    <property type="term" value="F:metal ion binding"/>
    <property type="evidence" value="ECO:0007669"/>
    <property type="project" value="UniProtKB-KW"/>
</dbReference>
<evidence type="ECO:0000256" key="1">
    <source>
        <dbReference type="ARBA" id="ARBA00001947"/>
    </source>
</evidence>
<evidence type="ECO:0000256" key="3">
    <source>
        <dbReference type="ARBA" id="ARBA00022801"/>
    </source>
</evidence>
<reference evidence="6" key="1">
    <citation type="submission" date="2022-11" db="EMBL/GenBank/DDBJ databases">
        <title>Complete genome sequence of Methanogenium organophilum DSM 3596.</title>
        <authorList>
            <person name="Chen S.-C."/>
            <person name="Lai S.-J."/>
            <person name="You Y.-T."/>
        </authorList>
    </citation>
    <scope>NUCLEOTIDE SEQUENCE</scope>
    <source>
        <strain evidence="6">DSM 3596</strain>
    </source>
</reference>
<evidence type="ECO:0000256" key="2">
    <source>
        <dbReference type="ARBA" id="ARBA00022723"/>
    </source>
</evidence>
<dbReference type="Gene3D" id="3.30.70.360">
    <property type="match status" value="1"/>
</dbReference>
<dbReference type="InterPro" id="IPR011650">
    <property type="entry name" value="Peptidase_M20_dimer"/>
</dbReference>